<feature type="domain" description="Restriction endonuclease type IV Mrr" evidence="2">
    <location>
        <begin position="13"/>
        <end position="122"/>
    </location>
</feature>
<dbReference type="KEGG" id="sbd:ATN00_20465"/>
<feature type="region of interest" description="Disordered" evidence="1">
    <location>
        <begin position="24"/>
        <end position="50"/>
    </location>
</feature>
<evidence type="ECO:0000313" key="4">
    <source>
        <dbReference type="Proteomes" id="UP000056968"/>
    </source>
</evidence>
<organism evidence="3 4">
    <name type="scientific">Sphingobium baderi</name>
    <dbReference type="NCBI Taxonomy" id="1332080"/>
    <lineage>
        <taxon>Bacteria</taxon>
        <taxon>Pseudomonadati</taxon>
        <taxon>Pseudomonadota</taxon>
        <taxon>Alphaproteobacteria</taxon>
        <taxon>Sphingomonadales</taxon>
        <taxon>Sphingomonadaceae</taxon>
        <taxon>Sphingobium</taxon>
    </lineage>
</organism>
<evidence type="ECO:0000256" key="1">
    <source>
        <dbReference type="SAM" id="MobiDB-lite"/>
    </source>
</evidence>
<geneLocation type="plasmid" evidence="3 4">
    <name>pDE1</name>
</geneLocation>
<dbReference type="AlphaFoldDB" id="A0A0S3F5C2"/>
<name>A0A0S3F5C2_9SPHN</name>
<protein>
    <recommendedName>
        <fullName evidence="2">Restriction endonuclease type IV Mrr domain-containing protein</fullName>
    </recommendedName>
</protein>
<dbReference type="InterPro" id="IPR007560">
    <property type="entry name" value="Restrct_endonuc_IV_Mrr"/>
</dbReference>
<proteinExistence type="predicted"/>
<dbReference type="RefSeq" id="WP_062069223.1">
    <property type="nucleotide sequence ID" value="NZ_CP013265.1"/>
</dbReference>
<reference evidence="3 4" key="1">
    <citation type="submission" date="2015-11" db="EMBL/GenBank/DDBJ databases">
        <title>A Two-component Flavoprotein Monooxygenase System MeaXY Responsible for para-Hydroxylation of 2-Methyl-6-ethylaniline and 2,6-Diethylaniline in Sphingobium baderi DE-13.</title>
        <authorList>
            <person name="Cheng M."/>
            <person name="Meng Q."/>
            <person name="Yang Y."/>
            <person name="Chu C."/>
            <person name="Yan X."/>
            <person name="He J."/>
            <person name="Li S."/>
        </authorList>
    </citation>
    <scope>NUCLEOTIDE SEQUENCE [LARGE SCALE GENOMIC DNA]</scope>
    <source>
        <strain evidence="3 4">DE-13</strain>
        <plasmid evidence="4">Plasmid pDE1</plasmid>
    </source>
</reference>
<accession>A0A0S3F5C2</accession>
<dbReference type="GO" id="GO:0009307">
    <property type="term" value="P:DNA restriction-modification system"/>
    <property type="evidence" value="ECO:0007669"/>
    <property type="project" value="InterPro"/>
</dbReference>
<sequence>MKTTDPAYDPQNADLEAIAHSLIERDPDQLKVRGPSNDGGDDGIHRHRETGEVTVSEAKFLREDGRVPMAAIDRLWVATKRAGDLYHANATGVIVSTAEDLRKGAKSLLRKINKDEEVIKVVLHKDLKAIAQDPATDPDLAFRISAALAKKSRGSARHENL</sequence>
<dbReference type="GO" id="GO:0003677">
    <property type="term" value="F:DNA binding"/>
    <property type="evidence" value="ECO:0007669"/>
    <property type="project" value="InterPro"/>
</dbReference>
<gene>
    <name evidence="3" type="ORF">ATN00_20465</name>
</gene>
<dbReference type="OrthoDB" id="9987214at2"/>
<dbReference type="EMBL" id="CP013265">
    <property type="protein sequence ID" value="ALR22876.1"/>
    <property type="molecule type" value="Genomic_DNA"/>
</dbReference>
<dbReference type="GO" id="GO:0004519">
    <property type="term" value="F:endonuclease activity"/>
    <property type="evidence" value="ECO:0007669"/>
    <property type="project" value="InterPro"/>
</dbReference>
<dbReference type="Proteomes" id="UP000056968">
    <property type="component" value="Plasmid pDE1"/>
</dbReference>
<evidence type="ECO:0000259" key="2">
    <source>
        <dbReference type="Pfam" id="PF04471"/>
    </source>
</evidence>
<dbReference type="Pfam" id="PF04471">
    <property type="entry name" value="Mrr_cat"/>
    <property type="match status" value="1"/>
</dbReference>
<evidence type="ECO:0000313" key="3">
    <source>
        <dbReference type="EMBL" id="ALR22876.1"/>
    </source>
</evidence>
<keyword evidence="4" id="KW-1185">Reference proteome</keyword>
<keyword evidence="3" id="KW-0614">Plasmid</keyword>